<dbReference type="AlphaFoldDB" id="A0A0D2G6Z3"/>
<evidence type="ECO:0000256" key="2">
    <source>
        <dbReference type="ARBA" id="ARBA00007104"/>
    </source>
</evidence>
<dbReference type="HOGENOM" id="CLU_066963_2_1_1"/>
<accession>A0A0D2G6Z3</accession>
<dbReference type="EMBL" id="KN846959">
    <property type="protein sequence ID" value="KIW67734.1"/>
    <property type="molecule type" value="Genomic_DNA"/>
</dbReference>
<organism evidence="8 9">
    <name type="scientific">Phialophora macrospora</name>
    <dbReference type="NCBI Taxonomy" id="1851006"/>
    <lineage>
        <taxon>Eukaryota</taxon>
        <taxon>Fungi</taxon>
        <taxon>Dikarya</taxon>
        <taxon>Ascomycota</taxon>
        <taxon>Pezizomycotina</taxon>
        <taxon>Eurotiomycetes</taxon>
        <taxon>Chaetothyriomycetidae</taxon>
        <taxon>Chaetothyriales</taxon>
        <taxon>Herpotrichiellaceae</taxon>
        <taxon>Phialophora</taxon>
    </lineage>
</organism>
<evidence type="ECO:0000256" key="3">
    <source>
        <dbReference type="ARBA" id="ARBA00022692"/>
    </source>
</evidence>
<dbReference type="SMART" id="SM01190">
    <property type="entry name" value="EMP24_GP25L"/>
    <property type="match status" value="1"/>
</dbReference>
<evidence type="ECO:0000256" key="6">
    <source>
        <dbReference type="ARBA" id="ARBA00023136"/>
    </source>
</evidence>
<keyword evidence="9" id="KW-1185">Reference proteome</keyword>
<dbReference type="Proteomes" id="UP000054266">
    <property type="component" value="Unassembled WGS sequence"/>
</dbReference>
<dbReference type="Pfam" id="PF01105">
    <property type="entry name" value="EMP24_GP25L"/>
    <property type="match status" value="1"/>
</dbReference>
<dbReference type="PROSITE" id="PS50866">
    <property type="entry name" value="GOLD"/>
    <property type="match status" value="1"/>
</dbReference>
<keyword evidence="6" id="KW-0472">Membrane</keyword>
<dbReference type="STRING" id="5601.A0A0D2G6Z3"/>
<protein>
    <recommendedName>
        <fullName evidence="7">GOLD domain-containing protein</fullName>
    </recommendedName>
</protein>
<keyword evidence="5" id="KW-1133">Transmembrane helix</keyword>
<evidence type="ECO:0000256" key="4">
    <source>
        <dbReference type="ARBA" id="ARBA00022729"/>
    </source>
</evidence>
<evidence type="ECO:0000259" key="7">
    <source>
        <dbReference type="PROSITE" id="PS50866"/>
    </source>
</evidence>
<evidence type="ECO:0000256" key="5">
    <source>
        <dbReference type="ARBA" id="ARBA00022989"/>
    </source>
</evidence>
<comment type="subcellular location">
    <subcellularLocation>
        <location evidence="1">Membrane</location>
        <topology evidence="1">Single-pass type I membrane protein</topology>
    </subcellularLocation>
</comment>
<evidence type="ECO:0000256" key="1">
    <source>
        <dbReference type="ARBA" id="ARBA00004479"/>
    </source>
</evidence>
<dbReference type="InterPro" id="IPR015720">
    <property type="entry name" value="Emp24-like"/>
</dbReference>
<evidence type="ECO:0000313" key="8">
    <source>
        <dbReference type="EMBL" id="KIW67734.1"/>
    </source>
</evidence>
<feature type="domain" description="GOLD" evidence="7">
    <location>
        <begin position="105"/>
        <end position="214"/>
    </location>
</feature>
<reference evidence="8 9" key="1">
    <citation type="submission" date="2015-01" db="EMBL/GenBank/DDBJ databases">
        <title>The Genome Sequence of Capronia semiimmersa CBS27337.</title>
        <authorList>
            <consortium name="The Broad Institute Genomics Platform"/>
            <person name="Cuomo C."/>
            <person name="de Hoog S."/>
            <person name="Gorbushina A."/>
            <person name="Stielow B."/>
            <person name="Teixiera M."/>
            <person name="Abouelleil A."/>
            <person name="Chapman S.B."/>
            <person name="Priest M."/>
            <person name="Young S.K."/>
            <person name="Wortman J."/>
            <person name="Nusbaum C."/>
            <person name="Birren B."/>
        </authorList>
    </citation>
    <scope>NUCLEOTIDE SEQUENCE [LARGE SCALE GENOMIC DNA]</scope>
    <source>
        <strain evidence="8 9">CBS 27337</strain>
    </source>
</reference>
<proteinExistence type="inferred from homology"/>
<dbReference type="InterPro" id="IPR009038">
    <property type="entry name" value="GOLD_dom"/>
</dbReference>
<dbReference type="PANTHER" id="PTHR22811">
    <property type="entry name" value="TRANSMEMBRANE EMP24 DOMAIN-CONTAINING PROTEIN"/>
    <property type="match status" value="1"/>
</dbReference>
<keyword evidence="4" id="KW-0732">Signal</keyword>
<sequence>MSFEVDALANETAPTDKMSDSWHQVRGASAFSPLAESRLDILFNPILVPASSPVHRRLHLLRRHISTATSAGPKMKLLPATLAVALTSLISSSQALYFYLDGTTPKCFYEDLAKGTLVVGTYRAEAFSPQTQTFGPTPDLNIHFTVEETFDNDHRVVTQTSASSSSSSKFTFSAADSGLHRLCFTPSGPAAISVNGWFSGAGNVLGGVKLSVDMAIGETSKIESEDKSKIDTIVQKVRELNGRLQDIRREQVFQREREAEFRDQSEAVNGRIVRWTLIQLGVLGVTCAWQLSHLRSFFIKQKLT</sequence>
<dbReference type="GO" id="GO:0016020">
    <property type="term" value="C:membrane"/>
    <property type="evidence" value="ECO:0007669"/>
    <property type="project" value="UniProtKB-SubCell"/>
</dbReference>
<keyword evidence="3" id="KW-0812">Transmembrane</keyword>
<name>A0A0D2G6Z3_9EURO</name>
<comment type="similarity">
    <text evidence="2">Belongs to the EMP24/GP25L family.</text>
</comment>
<gene>
    <name evidence="8" type="ORF">PV04_06966</name>
</gene>
<evidence type="ECO:0000313" key="9">
    <source>
        <dbReference type="Proteomes" id="UP000054266"/>
    </source>
</evidence>